<reference evidence="4 5" key="1">
    <citation type="submission" date="2021-01" db="EMBL/GenBank/DDBJ databases">
        <title>Actinoplanes sp. nov. LDG1-01 isolated from lichen.</title>
        <authorList>
            <person name="Saeng-In P."/>
            <person name="Phongsopitanun W."/>
            <person name="Kanchanasin P."/>
            <person name="Yuki M."/>
            <person name="Kudo T."/>
            <person name="Ohkuma M."/>
            <person name="Tanasupawat S."/>
        </authorList>
    </citation>
    <scope>NUCLEOTIDE SEQUENCE [LARGE SCALE GENOMIC DNA]</scope>
    <source>
        <strain evidence="4 5">LDG1-01</strain>
    </source>
</reference>
<evidence type="ECO:0000256" key="2">
    <source>
        <dbReference type="ARBA" id="ARBA00022801"/>
    </source>
</evidence>
<dbReference type="EMBL" id="JAENHO010000013">
    <property type="protein sequence ID" value="MBL7260170.1"/>
    <property type="molecule type" value="Genomic_DNA"/>
</dbReference>
<dbReference type="Proteomes" id="UP000598996">
    <property type="component" value="Unassembled WGS sequence"/>
</dbReference>
<proteinExistence type="inferred from homology"/>
<dbReference type="RefSeq" id="WP_202996873.1">
    <property type="nucleotide sequence ID" value="NZ_JAENHO010000013.1"/>
</dbReference>
<name>A0ABS1W0D1_9ACTN</name>
<comment type="caution">
    <text evidence="4">The sequence shown here is derived from an EMBL/GenBank/DDBJ whole genome shotgun (WGS) entry which is preliminary data.</text>
</comment>
<dbReference type="InterPro" id="IPR020802">
    <property type="entry name" value="TesA-like"/>
</dbReference>
<dbReference type="SMART" id="SM00824">
    <property type="entry name" value="PKS_TE"/>
    <property type="match status" value="1"/>
</dbReference>
<gene>
    <name evidence="4" type="ORF">JKJ07_38310</name>
</gene>
<dbReference type="InterPro" id="IPR001031">
    <property type="entry name" value="Thioesterase"/>
</dbReference>
<protein>
    <submittedName>
        <fullName evidence="4">Thioesterase</fullName>
    </submittedName>
</protein>
<dbReference type="InterPro" id="IPR029058">
    <property type="entry name" value="AB_hydrolase_fold"/>
</dbReference>
<dbReference type="PANTHER" id="PTHR11487:SF0">
    <property type="entry name" value="S-ACYL FATTY ACID SYNTHASE THIOESTERASE, MEDIUM CHAIN"/>
    <property type="match status" value="1"/>
</dbReference>
<accession>A0ABS1W0D1</accession>
<keyword evidence="2" id="KW-0378">Hydrolase</keyword>
<evidence type="ECO:0000313" key="5">
    <source>
        <dbReference type="Proteomes" id="UP000598996"/>
    </source>
</evidence>
<dbReference type="Pfam" id="PF00975">
    <property type="entry name" value="Thioesterase"/>
    <property type="match status" value="1"/>
</dbReference>
<evidence type="ECO:0000259" key="3">
    <source>
        <dbReference type="SMART" id="SM00824"/>
    </source>
</evidence>
<dbReference type="InterPro" id="IPR012223">
    <property type="entry name" value="TEII"/>
</dbReference>
<sequence>MTASSRTLHSETDLWLRRYQPAPNATHQLLCLSYAGGSASYFVPVARALAPAIDVLAVQYPGRQDRYREPCLTSMEELADRVSEIVAPVIDRPLAIFGHSMGASLGYEIARRLTGRGIEPALLVVSGRRAPSTVRDERFHEKSDDELIAEIGRLGGTETALLADPEVRAMVLPAVRADYRVAELYRHTPGPEPRCPVLALVGDADPKADIDEVRRWAGHSTGPFELEVFPGGHFYLNKAVPQVLEHIRSRLAA</sequence>
<dbReference type="SUPFAM" id="SSF53474">
    <property type="entry name" value="alpha/beta-Hydrolases"/>
    <property type="match status" value="1"/>
</dbReference>
<evidence type="ECO:0000256" key="1">
    <source>
        <dbReference type="ARBA" id="ARBA00007169"/>
    </source>
</evidence>
<keyword evidence="5" id="KW-1185">Reference proteome</keyword>
<comment type="similarity">
    <text evidence="1">Belongs to the thioesterase family.</text>
</comment>
<evidence type="ECO:0000313" key="4">
    <source>
        <dbReference type="EMBL" id="MBL7260170.1"/>
    </source>
</evidence>
<organism evidence="4 5">
    <name type="scientific">Paractinoplanes lichenicola</name>
    <dbReference type="NCBI Taxonomy" id="2802976"/>
    <lineage>
        <taxon>Bacteria</taxon>
        <taxon>Bacillati</taxon>
        <taxon>Actinomycetota</taxon>
        <taxon>Actinomycetes</taxon>
        <taxon>Micromonosporales</taxon>
        <taxon>Micromonosporaceae</taxon>
        <taxon>Paractinoplanes</taxon>
    </lineage>
</organism>
<dbReference type="PANTHER" id="PTHR11487">
    <property type="entry name" value="THIOESTERASE"/>
    <property type="match status" value="1"/>
</dbReference>
<dbReference type="Gene3D" id="3.40.50.1820">
    <property type="entry name" value="alpha/beta hydrolase"/>
    <property type="match status" value="1"/>
</dbReference>
<feature type="domain" description="Thioesterase TesA-like" evidence="3">
    <location>
        <begin position="30"/>
        <end position="251"/>
    </location>
</feature>